<sequence>MIWQQNGTPPHYGLVVREYLDNTFLRWIGRRGTIEWPPRSPDLTPFRLALAHPIHRTHLPLEYLNADEHYSITIRKSLLAIQEADRLNITNTKHRLWFAYVFTNHHFLFYIHTSMCLYALETMANEEQKQQFLPLAQSFRIITTYAQTELGHGTDLRRLETEAVFDCTTDSFVLNTPTLTSTKFWPGALGRSANYILLMAQLYTPNRDHSCGLQMFLVQIRDLNTHEPLPGVEIGEISTRFAHAAGDNGYLRLNNLRIPRTQMLMKLAQVDEQGNFHHRGDTRLLYSAMIHMRIHLCYTFSVSLAQAITIAVRYSAVRFQGQNSHGNEIQILNYPLQQDKLVPCLSTVYAFLIAFMKLDTYYNKLKTNDTLFLDQLPELHTLSSGLKAYTSSVGEQLAQVCRVACGGHGFLIASGIVEIKNYLDAVCSAEGDNIVLFQQTARYLLKVMQQVEEHNGKQNGSSVAYLHLPSWSSTTLINLEDYCRLFESRSQLLIKEVCIHMLKSSSSPYDTFMKNSIQLVHIAKAHMETFLTRAFYEQVRKAAQHSSISIVLEQLFYVFVIHTLRNESADFIRLKLLSADQIYEYESRFLPDMYTRLRPNLVALVDAFDFHDHELNSCLGRYDGQVYEALMERARLNPSNRYKVHPIWLLMKQEALSKL</sequence>
<accession>A0A815CG70</accession>
<comment type="caution">
    <text evidence="17">The sequence shown here is derived from an EMBL/GenBank/DDBJ whole genome shotgun (WGS) entry which is preliminary data.</text>
</comment>
<evidence type="ECO:0000256" key="10">
    <source>
        <dbReference type="ARBA" id="ARBA00023140"/>
    </source>
</evidence>
<reference evidence="17" key="1">
    <citation type="submission" date="2021-02" db="EMBL/GenBank/DDBJ databases">
        <authorList>
            <person name="Nowell W R."/>
        </authorList>
    </citation>
    <scope>NUCLEOTIDE SEQUENCE</scope>
</reference>
<evidence type="ECO:0000256" key="9">
    <source>
        <dbReference type="ARBA" id="ARBA00023098"/>
    </source>
</evidence>
<feature type="binding site" evidence="13">
    <location>
        <position position="187"/>
    </location>
    <ligand>
        <name>FAD</name>
        <dbReference type="ChEBI" id="CHEBI:57692"/>
    </ligand>
</feature>
<keyword evidence="7" id="KW-0276">Fatty acid metabolism</keyword>
<keyword evidence="8" id="KW-0560">Oxidoreductase</keyword>
<feature type="domain" description="Acyl-CoA oxidase C-alpha1" evidence="16">
    <location>
        <begin position="286"/>
        <end position="445"/>
    </location>
</feature>
<dbReference type="Gene3D" id="1.20.140.10">
    <property type="entry name" value="Butyryl-CoA Dehydrogenase, subunit A, domain 3"/>
    <property type="match status" value="2"/>
</dbReference>
<dbReference type="PANTHER" id="PTHR10909:SF250">
    <property type="entry name" value="PEROXISOMAL ACYL-COENZYME A OXIDASE 1"/>
    <property type="match status" value="1"/>
</dbReference>
<dbReference type="FunFam" id="1.20.140.10:FF:000013">
    <property type="entry name" value="Acyl-coenzyme A oxidase"/>
    <property type="match status" value="1"/>
</dbReference>
<gene>
    <name evidence="17" type="ORF">ZHD862_LOCUS27070</name>
</gene>
<evidence type="ECO:0000259" key="16">
    <source>
        <dbReference type="Pfam" id="PF22924"/>
    </source>
</evidence>
<keyword evidence="10" id="KW-0576">Peroxisome</keyword>
<keyword evidence="5 11" id="KW-0285">Flavoprotein</keyword>
<dbReference type="InterPro" id="IPR037069">
    <property type="entry name" value="AcylCoA_DH/ox_N_sf"/>
</dbReference>
<proteinExistence type="inferred from homology"/>
<dbReference type="Proteomes" id="UP000663864">
    <property type="component" value="Unassembled WGS sequence"/>
</dbReference>
<dbReference type="Gene3D" id="1.10.540.10">
    <property type="entry name" value="Acyl-CoA dehydrogenase/oxidase, N-terminal domain"/>
    <property type="match status" value="1"/>
</dbReference>
<dbReference type="GO" id="GO:0033540">
    <property type="term" value="P:fatty acid beta-oxidation using acyl-CoA oxidase"/>
    <property type="evidence" value="ECO:0007669"/>
    <property type="project" value="TreeGrafter"/>
</dbReference>
<dbReference type="InterPro" id="IPR029320">
    <property type="entry name" value="Acyl-CoA_ox_N"/>
</dbReference>
<evidence type="ECO:0000256" key="13">
    <source>
        <dbReference type="PIRSR" id="PIRSR000168-2"/>
    </source>
</evidence>
<evidence type="ECO:0000313" key="17">
    <source>
        <dbReference type="EMBL" id="CAF1283751.1"/>
    </source>
</evidence>
<evidence type="ECO:0000256" key="1">
    <source>
        <dbReference type="ARBA" id="ARBA00001974"/>
    </source>
</evidence>
<dbReference type="SUPFAM" id="SSF56645">
    <property type="entry name" value="Acyl-CoA dehydrogenase NM domain-like"/>
    <property type="match status" value="1"/>
</dbReference>
<dbReference type="PIRSF" id="PIRSF000168">
    <property type="entry name" value="Acyl-CoA_oxidase"/>
    <property type="match status" value="1"/>
</dbReference>
<dbReference type="InterPro" id="IPR036250">
    <property type="entry name" value="AcylCo_DH-like_C"/>
</dbReference>
<dbReference type="InterPro" id="IPR012258">
    <property type="entry name" value="Acyl-CoA_oxidase"/>
</dbReference>
<dbReference type="InterPro" id="IPR009100">
    <property type="entry name" value="AcylCoA_DH/oxidase_NM_dom_sf"/>
</dbReference>
<dbReference type="InterPro" id="IPR046373">
    <property type="entry name" value="Acyl-CoA_Oxase/DH_mid-dom_sf"/>
</dbReference>
<dbReference type="GO" id="GO:0071949">
    <property type="term" value="F:FAD binding"/>
    <property type="evidence" value="ECO:0007669"/>
    <property type="project" value="InterPro"/>
</dbReference>
<evidence type="ECO:0000256" key="2">
    <source>
        <dbReference type="ARBA" id="ARBA00004275"/>
    </source>
</evidence>
<dbReference type="InterPro" id="IPR002655">
    <property type="entry name" value="Acyl-CoA_oxidase_C"/>
</dbReference>
<dbReference type="FunFam" id="2.40.110.10:FF:000003">
    <property type="entry name" value="Acyl-coenzyme A oxidase"/>
    <property type="match status" value="1"/>
</dbReference>
<feature type="domain" description="Acyl-coenzyme A oxidase N-terminal" evidence="15">
    <location>
        <begin position="52"/>
        <end position="142"/>
    </location>
</feature>
<comment type="similarity">
    <text evidence="4 11">Belongs to the acyl-CoA oxidase family.</text>
</comment>
<name>A0A815CG70_9BILA</name>
<keyword evidence="9" id="KW-0443">Lipid metabolism</keyword>
<evidence type="ECO:0000256" key="5">
    <source>
        <dbReference type="ARBA" id="ARBA00022630"/>
    </source>
</evidence>
<dbReference type="GO" id="GO:0005504">
    <property type="term" value="F:fatty acid binding"/>
    <property type="evidence" value="ECO:0007669"/>
    <property type="project" value="TreeGrafter"/>
</dbReference>
<evidence type="ECO:0000256" key="12">
    <source>
        <dbReference type="PIRSR" id="PIRSR000168-1"/>
    </source>
</evidence>
<evidence type="ECO:0000259" key="15">
    <source>
        <dbReference type="Pfam" id="PF14749"/>
    </source>
</evidence>
<feature type="binding site" evidence="13">
    <location>
        <position position="148"/>
    </location>
    <ligand>
        <name>FAD</name>
        <dbReference type="ChEBI" id="CHEBI:57692"/>
    </ligand>
</feature>
<dbReference type="Gene3D" id="2.40.110.10">
    <property type="entry name" value="Butyryl-CoA Dehydrogenase, subunit A, domain 2"/>
    <property type="match status" value="1"/>
</dbReference>
<dbReference type="SUPFAM" id="SSF47203">
    <property type="entry name" value="Acyl-CoA dehydrogenase C-terminal domain-like"/>
    <property type="match status" value="2"/>
</dbReference>
<evidence type="ECO:0000256" key="3">
    <source>
        <dbReference type="ARBA" id="ARBA00004846"/>
    </source>
</evidence>
<dbReference type="Pfam" id="PF14749">
    <property type="entry name" value="Acyl-CoA_ox_N"/>
    <property type="match status" value="1"/>
</dbReference>
<keyword evidence="6 11" id="KW-0274">FAD</keyword>
<dbReference type="EMBL" id="CAJNOT010002095">
    <property type="protein sequence ID" value="CAF1283751.1"/>
    <property type="molecule type" value="Genomic_DNA"/>
</dbReference>
<evidence type="ECO:0000259" key="14">
    <source>
        <dbReference type="Pfam" id="PF01756"/>
    </source>
</evidence>
<evidence type="ECO:0000256" key="7">
    <source>
        <dbReference type="ARBA" id="ARBA00022832"/>
    </source>
</evidence>
<evidence type="ECO:0000256" key="4">
    <source>
        <dbReference type="ARBA" id="ARBA00006288"/>
    </source>
</evidence>
<dbReference type="InterPro" id="IPR055060">
    <property type="entry name" value="ACOX_C_alpha1"/>
</dbReference>
<evidence type="ECO:0000313" key="18">
    <source>
        <dbReference type="Proteomes" id="UP000663864"/>
    </source>
</evidence>
<dbReference type="PANTHER" id="PTHR10909">
    <property type="entry name" value="ELECTRON TRANSPORT OXIDOREDUCTASE"/>
    <property type="match status" value="1"/>
</dbReference>
<comment type="subcellular location">
    <subcellularLocation>
        <location evidence="2">Peroxisome</location>
    </subcellularLocation>
</comment>
<dbReference type="Pfam" id="PF01756">
    <property type="entry name" value="ACOX"/>
    <property type="match status" value="1"/>
</dbReference>
<comment type="cofactor">
    <cofactor evidence="1">
        <name>FAD</name>
        <dbReference type="ChEBI" id="CHEBI:57692"/>
    </cofactor>
</comment>
<evidence type="ECO:0000256" key="11">
    <source>
        <dbReference type="PIRNR" id="PIRNR000168"/>
    </source>
</evidence>
<dbReference type="Pfam" id="PF22924">
    <property type="entry name" value="ACOX_C_alpha1"/>
    <property type="match status" value="1"/>
</dbReference>
<dbReference type="FunFam" id="1.20.140.10:FF:000010">
    <property type="entry name" value="Acyl-coenzyme A oxidase"/>
    <property type="match status" value="1"/>
</dbReference>
<feature type="active site" description="Proton acceptor" evidence="12">
    <location>
        <position position="430"/>
    </location>
</feature>
<comment type="pathway">
    <text evidence="3">Lipid metabolism; peroxisomal fatty acid beta-oxidation.</text>
</comment>
<dbReference type="GO" id="GO:0005777">
    <property type="term" value="C:peroxisome"/>
    <property type="evidence" value="ECO:0007669"/>
    <property type="project" value="UniProtKB-SubCell"/>
</dbReference>
<protein>
    <recommendedName>
        <fullName evidence="11">Acyl-coenzyme A oxidase</fullName>
    </recommendedName>
</protein>
<evidence type="ECO:0000256" key="6">
    <source>
        <dbReference type="ARBA" id="ARBA00022827"/>
    </source>
</evidence>
<dbReference type="GO" id="GO:0003997">
    <property type="term" value="F:acyl-CoA oxidase activity"/>
    <property type="evidence" value="ECO:0007669"/>
    <property type="project" value="InterPro"/>
</dbReference>
<evidence type="ECO:0000256" key="8">
    <source>
        <dbReference type="ARBA" id="ARBA00023002"/>
    </source>
</evidence>
<dbReference type="AlphaFoldDB" id="A0A815CG70"/>
<organism evidence="17 18">
    <name type="scientific">Rotaria sordida</name>
    <dbReference type="NCBI Taxonomy" id="392033"/>
    <lineage>
        <taxon>Eukaryota</taxon>
        <taxon>Metazoa</taxon>
        <taxon>Spiralia</taxon>
        <taxon>Gnathifera</taxon>
        <taxon>Rotifera</taxon>
        <taxon>Eurotatoria</taxon>
        <taxon>Bdelloidea</taxon>
        <taxon>Philodinida</taxon>
        <taxon>Philodinidae</taxon>
        <taxon>Rotaria</taxon>
    </lineage>
</organism>
<dbReference type="GO" id="GO:0055088">
    <property type="term" value="P:lipid homeostasis"/>
    <property type="evidence" value="ECO:0007669"/>
    <property type="project" value="TreeGrafter"/>
</dbReference>
<feature type="domain" description="Acyl-CoA oxidase C-terminal" evidence="14">
    <location>
        <begin position="478"/>
        <end position="648"/>
    </location>
</feature>